<dbReference type="PANTHER" id="PTHR43022:SF1">
    <property type="entry name" value="PROTEIN SMF"/>
    <property type="match status" value="1"/>
</dbReference>
<keyword evidence="5" id="KW-1185">Reference proteome</keyword>
<dbReference type="EMBL" id="CP029462">
    <property type="protein sequence ID" value="AXL22449.1"/>
    <property type="molecule type" value="Genomic_DNA"/>
</dbReference>
<dbReference type="PANTHER" id="PTHR43022">
    <property type="entry name" value="PROTEIN SMF"/>
    <property type="match status" value="1"/>
</dbReference>
<dbReference type="SUPFAM" id="SSF102405">
    <property type="entry name" value="MCP/YpsA-like"/>
    <property type="match status" value="1"/>
</dbReference>
<dbReference type="InterPro" id="IPR057666">
    <property type="entry name" value="DrpA_SLOG"/>
</dbReference>
<evidence type="ECO:0000259" key="2">
    <source>
        <dbReference type="Pfam" id="PF02481"/>
    </source>
</evidence>
<sequence length="363" mass="38978">MEKERLYTAALASLPGLGSRRICALIGRFGSAAAAWDASAADWQDAGIPETVGTALTEARSRYDWDEQLRLLSRYHTKLVALWEDDYPQLLRETYNPPPILYYQGALPQFPKAAAIVGARKATPYGRNAAQTLAEQMARSGIAVVSGGARGIDTKAHLGALTGKGMTCAVVANGLDTAYPPENKALFADIIEKGGSVVSEYAFGVRPLAMNFPARNRIIAGLCRCVVVIEAALRSGSLITADFALEEGRDVFAVPGSIYSEMSKGTNALLRKGAIALTGIEDILSEYGWYAEEGEQSPPPFSLTLLEEAVLEALPCDQPVSQDELVVKTKLPPSQLSPLLLKLQLYGLIEETGGTSYVKKPVQ</sequence>
<dbReference type="InterPro" id="IPR036390">
    <property type="entry name" value="WH_DNA-bd_sf"/>
</dbReference>
<gene>
    <name evidence="4" type="primary">dprA</name>
    <name evidence="4" type="ORF">DKB62_12125</name>
</gene>
<dbReference type="KEGG" id="meg:DKB62_12125"/>
<dbReference type="Pfam" id="PF17782">
    <property type="entry name" value="WHD_DprA"/>
    <property type="match status" value="1"/>
</dbReference>
<comment type="similarity">
    <text evidence="1">Belongs to the DprA/Smf family.</text>
</comment>
<dbReference type="OrthoDB" id="9785707at2"/>
<organism evidence="4 5">
    <name type="scientific">Megasphaera stantonii</name>
    <dbReference type="NCBI Taxonomy" id="2144175"/>
    <lineage>
        <taxon>Bacteria</taxon>
        <taxon>Bacillati</taxon>
        <taxon>Bacillota</taxon>
        <taxon>Negativicutes</taxon>
        <taxon>Veillonellales</taxon>
        <taxon>Veillonellaceae</taxon>
        <taxon>Megasphaera</taxon>
    </lineage>
</organism>
<protein>
    <submittedName>
        <fullName evidence="4">DNA-protecting protein DprA</fullName>
    </submittedName>
</protein>
<dbReference type="Gene3D" id="1.10.10.10">
    <property type="entry name" value="Winged helix-like DNA-binding domain superfamily/Winged helix DNA-binding domain"/>
    <property type="match status" value="1"/>
</dbReference>
<feature type="domain" description="Smf/DprA SLOG" evidence="2">
    <location>
        <begin position="79"/>
        <end position="287"/>
    </location>
</feature>
<dbReference type="Proteomes" id="UP000254337">
    <property type="component" value="Chromosome"/>
</dbReference>
<dbReference type="InterPro" id="IPR036388">
    <property type="entry name" value="WH-like_DNA-bd_sf"/>
</dbReference>
<dbReference type="NCBIfam" id="TIGR00732">
    <property type="entry name" value="dprA"/>
    <property type="match status" value="1"/>
</dbReference>
<dbReference type="InterPro" id="IPR041614">
    <property type="entry name" value="DprA_WH"/>
</dbReference>
<accession>A0A346B2V6</accession>
<feature type="domain" description="DprA winged helix" evidence="3">
    <location>
        <begin position="296"/>
        <end position="354"/>
    </location>
</feature>
<evidence type="ECO:0000256" key="1">
    <source>
        <dbReference type="ARBA" id="ARBA00006525"/>
    </source>
</evidence>
<dbReference type="Gene3D" id="3.40.50.450">
    <property type="match status" value="1"/>
</dbReference>
<dbReference type="Pfam" id="PF02481">
    <property type="entry name" value="DNA_processg_A"/>
    <property type="match status" value="1"/>
</dbReference>
<evidence type="ECO:0000259" key="3">
    <source>
        <dbReference type="Pfam" id="PF17782"/>
    </source>
</evidence>
<dbReference type="AlphaFoldDB" id="A0A346B2V6"/>
<dbReference type="GO" id="GO:0009294">
    <property type="term" value="P:DNA-mediated transformation"/>
    <property type="evidence" value="ECO:0007669"/>
    <property type="project" value="InterPro"/>
</dbReference>
<dbReference type="SUPFAM" id="SSF46785">
    <property type="entry name" value="Winged helix' DNA-binding domain"/>
    <property type="match status" value="1"/>
</dbReference>
<evidence type="ECO:0000313" key="5">
    <source>
        <dbReference type="Proteomes" id="UP000254337"/>
    </source>
</evidence>
<proteinExistence type="inferred from homology"/>
<dbReference type="InterPro" id="IPR003488">
    <property type="entry name" value="DprA"/>
</dbReference>
<evidence type="ECO:0000313" key="4">
    <source>
        <dbReference type="EMBL" id="AXL22449.1"/>
    </source>
</evidence>
<reference evidence="4 5" key="1">
    <citation type="submission" date="2018-05" db="EMBL/GenBank/DDBJ databases">
        <title>Complete genome sequence of Megasphaera sp. AJH120T, isolated from the ceca of a chicken.</title>
        <authorList>
            <person name="Maki J."/>
            <person name="Looft T."/>
        </authorList>
    </citation>
    <scope>NUCLEOTIDE SEQUENCE [LARGE SCALE GENOMIC DNA]</scope>
    <source>
        <strain evidence="4 5">AJH120</strain>
    </source>
</reference>
<name>A0A346B2V6_9FIRM</name>